<evidence type="ECO:0000313" key="1">
    <source>
        <dbReference type="EMBL" id="GAA1106245.1"/>
    </source>
</evidence>
<dbReference type="Proteomes" id="UP001499987">
    <property type="component" value="Unassembled WGS sequence"/>
</dbReference>
<name>A0ABN1TWK4_9ACTN</name>
<keyword evidence="2" id="KW-1185">Reference proteome</keyword>
<accession>A0ABN1TWK4</accession>
<dbReference type="InterPro" id="IPR011059">
    <property type="entry name" value="Metal-dep_hydrolase_composite"/>
</dbReference>
<evidence type="ECO:0008006" key="3">
    <source>
        <dbReference type="Google" id="ProtNLM"/>
    </source>
</evidence>
<dbReference type="RefSeq" id="WP_344626417.1">
    <property type="nucleotide sequence ID" value="NZ_BAAALD010000066.1"/>
</dbReference>
<dbReference type="EMBL" id="BAAALD010000066">
    <property type="protein sequence ID" value="GAA1106245.1"/>
    <property type="molecule type" value="Genomic_DNA"/>
</dbReference>
<organism evidence="1 2">
    <name type="scientific">Kitasatospora arboriphila</name>
    <dbReference type="NCBI Taxonomy" id="258052"/>
    <lineage>
        <taxon>Bacteria</taxon>
        <taxon>Bacillati</taxon>
        <taxon>Actinomycetota</taxon>
        <taxon>Actinomycetes</taxon>
        <taxon>Kitasatosporales</taxon>
        <taxon>Streptomycetaceae</taxon>
        <taxon>Kitasatospora</taxon>
    </lineage>
</organism>
<comment type="caution">
    <text evidence="1">The sequence shown here is derived from an EMBL/GenBank/DDBJ whole genome shotgun (WGS) entry which is preliminary data.</text>
</comment>
<gene>
    <name evidence="1" type="ORF">GCM10009663_55390</name>
</gene>
<proteinExistence type="predicted"/>
<sequence length="202" mass="20607">MLTLHRAALLIADPAAPAAPVTADGAVLVDGALVAWVGPYAGRPDADARQREWPGLLVPGLLNPYGACQLERRYHPDPREELGAEPLVLDVSDERRGGSARRGLQRMLGHGTTAVAGPFAHPAVRTAVARSGLAAVPGDGADGGLDPLAGRSLAEAVHRPLRAGGPAALAVFAAGSAAELERSGAGCCLATVLGGRLLYRGR</sequence>
<evidence type="ECO:0000313" key="2">
    <source>
        <dbReference type="Proteomes" id="UP001499987"/>
    </source>
</evidence>
<protein>
    <recommendedName>
        <fullName evidence="3">Amidohydrolase-related domain-containing protein</fullName>
    </recommendedName>
</protein>
<reference evidence="1 2" key="1">
    <citation type="journal article" date="2019" name="Int. J. Syst. Evol. Microbiol.">
        <title>The Global Catalogue of Microorganisms (GCM) 10K type strain sequencing project: providing services to taxonomists for standard genome sequencing and annotation.</title>
        <authorList>
            <consortium name="The Broad Institute Genomics Platform"/>
            <consortium name="The Broad Institute Genome Sequencing Center for Infectious Disease"/>
            <person name="Wu L."/>
            <person name="Ma J."/>
        </authorList>
    </citation>
    <scope>NUCLEOTIDE SEQUENCE [LARGE SCALE GENOMIC DNA]</scope>
    <source>
        <strain evidence="1 2">JCM 13002</strain>
    </source>
</reference>
<dbReference type="SUPFAM" id="SSF51338">
    <property type="entry name" value="Composite domain of metallo-dependent hydrolases"/>
    <property type="match status" value="1"/>
</dbReference>